<dbReference type="InterPro" id="IPR001242">
    <property type="entry name" value="Condensation_dom"/>
</dbReference>
<gene>
    <name evidence="2" type="ORF">SAMN04489812_3339</name>
</gene>
<name>A0A1H1VT87_9ACTN</name>
<reference evidence="2 3" key="1">
    <citation type="submission" date="2016-10" db="EMBL/GenBank/DDBJ databases">
        <authorList>
            <person name="de Groot N.N."/>
        </authorList>
    </citation>
    <scope>NUCLEOTIDE SEQUENCE [LARGE SCALE GENOMIC DNA]</scope>
    <source>
        <strain evidence="2 3">DSM 21800</strain>
    </source>
</reference>
<dbReference type="GO" id="GO:0009239">
    <property type="term" value="P:enterobactin biosynthetic process"/>
    <property type="evidence" value="ECO:0007669"/>
    <property type="project" value="TreeGrafter"/>
</dbReference>
<dbReference type="Proteomes" id="UP000199103">
    <property type="component" value="Chromosome I"/>
</dbReference>
<dbReference type="GO" id="GO:0009366">
    <property type="term" value="C:enterobactin synthetase complex"/>
    <property type="evidence" value="ECO:0007669"/>
    <property type="project" value="TreeGrafter"/>
</dbReference>
<sequence length="462" mass="50878">MTGATAHRDDIADRSPAPLSPVQARMWFLHQLRPNSPEYNLQLALRIRGPLHRGALINAIGLVIARHEPLRTQFLTDERGVPQQDTLPTWQAPIRTHRPDNAPSDVDALARAVVQDEVNRPFDLTAAPPLRVRLVQLGTDDHVLTLTLHHILIDGWSIGLLAEELALSYRALTRGTPLRLPELTIGYRDYARWSDRLDTSGVDFWRRELAGVQELELPADRAGHGVGAELITCRRVLAASTAGGLAATARECGSSLFAVGLAGYLTLLHRYGGQRDFAVGMPVANRTQSRLQPLIGCFLNTICVRARIDPRQRVSDLVRQTGDALARSLAYQHVPFEQVVRGTGAQRGNDRNPLFSAFCSALDAAPPTFDLDGLDTELIVADYPRARFDLNATFALAADPATIQLEFSAALFDLDTAERIADQLIRILDWFAAGIDQQLDEVPILGTVERSDLLEMINGDAR</sequence>
<dbReference type="GO" id="GO:0043041">
    <property type="term" value="P:amino acid activation for nonribosomal peptide biosynthetic process"/>
    <property type="evidence" value="ECO:0007669"/>
    <property type="project" value="TreeGrafter"/>
</dbReference>
<proteinExistence type="predicted"/>
<dbReference type="CDD" id="cd19531">
    <property type="entry name" value="LCL_NRPS-like"/>
    <property type="match status" value="1"/>
</dbReference>
<dbReference type="Pfam" id="PF00668">
    <property type="entry name" value="Condensation"/>
    <property type="match status" value="1"/>
</dbReference>
<feature type="domain" description="Condensation" evidence="1">
    <location>
        <begin position="17"/>
        <end position="454"/>
    </location>
</feature>
<dbReference type="OrthoDB" id="3801369at2"/>
<accession>A0A1H1VT87</accession>
<dbReference type="EMBL" id="LT629772">
    <property type="protein sequence ID" value="SDS87865.1"/>
    <property type="molecule type" value="Genomic_DNA"/>
</dbReference>
<dbReference type="PANTHER" id="PTHR45527">
    <property type="entry name" value="NONRIBOSOMAL PEPTIDE SYNTHETASE"/>
    <property type="match status" value="1"/>
</dbReference>
<organism evidence="2 3">
    <name type="scientific">Microlunatus soli</name>
    <dbReference type="NCBI Taxonomy" id="630515"/>
    <lineage>
        <taxon>Bacteria</taxon>
        <taxon>Bacillati</taxon>
        <taxon>Actinomycetota</taxon>
        <taxon>Actinomycetes</taxon>
        <taxon>Propionibacteriales</taxon>
        <taxon>Propionibacteriaceae</taxon>
        <taxon>Microlunatus</taxon>
    </lineage>
</organism>
<evidence type="ECO:0000313" key="2">
    <source>
        <dbReference type="EMBL" id="SDS87865.1"/>
    </source>
</evidence>
<dbReference type="STRING" id="630515.SAMN04489812_3339"/>
<dbReference type="AlphaFoldDB" id="A0A1H1VT87"/>
<dbReference type="GO" id="GO:0005829">
    <property type="term" value="C:cytosol"/>
    <property type="evidence" value="ECO:0007669"/>
    <property type="project" value="TreeGrafter"/>
</dbReference>
<dbReference type="Gene3D" id="3.30.559.10">
    <property type="entry name" value="Chloramphenicol acetyltransferase-like domain"/>
    <property type="match status" value="1"/>
</dbReference>
<dbReference type="GO" id="GO:0047527">
    <property type="term" value="F:2,3-dihydroxybenzoate-serine ligase activity"/>
    <property type="evidence" value="ECO:0007669"/>
    <property type="project" value="TreeGrafter"/>
</dbReference>
<dbReference type="SUPFAM" id="SSF52777">
    <property type="entry name" value="CoA-dependent acyltransferases"/>
    <property type="match status" value="2"/>
</dbReference>
<dbReference type="InterPro" id="IPR023213">
    <property type="entry name" value="CAT-like_dom_sf"/>
</dbReference>
<dbReference type="Gene3D" id="3.30.559.30">
    <property type="entry name" value="Nonribosomal peptide synthetase, condensation domain"/>
    <property type="match status" value="1"/>
</dbReference>
<dbReference type="GO" id="GO:0008610">
    <property type="term" value="P:lipid biosynthetic process"/>
    <property type="evidence" value="ECO:0007669"/>
    <property type="project" value="UniProtKB-ARBA"/>
</dbReference>
<dbReference type="RefSeq" id="WP_091526590.1">
    <property type="nucleotide sequence ID" value="NZ_LT629772.1"/>
</dbReference>
<dbReference type="GO" id="GO:0031177">
    <property type="term" value="F:phosphopantetheine binding"/>
    <property type="evidence" value="ECO:0007669"/>
    <property type="project" value="TreeGrafter"/>
</dbReference>
<keyword evidence="3" id="KW-1185">Reference proteome</keyword>
<evidence type="ECO:0000259" key="1">
    <source>
        <dbReference type="Pfam" id="PF00668"/>
    </source>
</evidence>
<evidence type="ECO:0000313" key="3">
    <source>
        <dbReference type="Proteomes" id="UP000199103"/>
    </source>
</evidence>
<dbReference type="PANTHER" id="PTHR45527:SF1">
    <property type="entry name" value="FATTY ACID SYNTHASE"/>
    <property type="match status" value="1"/>
</dbReference>
<protein>
    <submittedName>
        <fullName evidence="2">HxxPF-repeated domain-containing protein</fullName>
    </submittedName>
</protein>